<keyword evidence="3" id="KW-1003">Cell membrane</keyword>
<dbReference type="Proteomes" id="UP000199548">
    <property type="component" value="Unassembled WGS sequence"/>
</dbReference>
<dbReference type="Gene3D" id="3.40.190.100">
    <property type="entry name" value="Glycine betaine-binding periplasmic protein, domain 2"/>
    <property type="match status" value="1"/>
</dbReference>
<dbReference type="SUPFAM" id="SSF53850">
    <property type="entry name" value="Periplasmic binding protein-like II"/>
    <property type="match status" value="1"/>
</dbReference>
<dbReference type="Pfam" id="PF04069">
    <property type="entry name" value="OpuAC"/>
    <property type="match status" value="1"/>
</dbReference>
<feature type="signal peptide" evidence="5">
    <location>
        <begin position="1"/>
        <end position="24"/>
    </location>
</feature>
<proteinExistence type="predicted"/>
<dbReference type="GO" id="GO:0005275">
    <property type="term" value="F:amine transmembrane transporter activity"/>
    <property type="evidence" value="ECO:0007669"/>
    <property type="project" value="TreeGrafter"/>
</dbReference>
<comment type="subcellular location">
    <subcellularLocation>
        <location evidence="1">Cell membrane</location>
    </subcellularLocation>
</comment>
<dbReference type="CDD" id="cd13639">
    <property type="entry name" value="PBP2_OpuAC_like"/>
    <property type="match status" value="1"/>
</dbReference>
<dbReference type="RefSeq" id="WP_170275790.1">
    <property type="nucleotide sequence ID" value="NZ_CP041745.1"/>
</dbReference>
<feature type="domain" description="ABC-type glycine betaine transport system substrate-binding" evidence="6">
    <location>
        <begin position="28"/>
        <end position="276"/>
    </location>
</feature>
<dbReference type="PANTHER" id="PTHR47737">
    <property type="entry name" value="GLYCINE BETAINE/PROLINE BETAINE TRANSPORT SYSTEM PERMEASE PROTEIN PROW"/>
    <property type="match status" value="1"/>
</dbReference>
<keyword evidence="4" id="KW-0472">Membrane</keyword>
<evidence type="ECO:0000256" key="2">
    <source>
        <dbReference type="ARBA" id="ARBA00022448"/>
    </source>
</evidence>
<evidence type="ECO:0000313" key="8">
    <source>
        <dbReference type="Proteomes" id="UP000199548"/>
    </source>
</evidence>
<gene>
    <name evidence="7" type="ORF">SAMN05192543_102817</name>
</gene>
<evidence type="ECO:0000256" key="1">
    <source>
        <dbReference type="ARBA" id="ARBA00004236"/>
    </source>
</evidence>
<dbReference type="EMBL" id="FOQU01000002">
    <property type="protein sequence ID" value="SFI30050.1"/>
    <property type="molecule type" value="Genomic_DNA"/>
</dbReference>
<evidence type="ECO:0000256" key="4">
    <source>
        <dbReference type="ARBA" id="ARBA00023136"/>
    </source>
</evidence>
<dbReference type="Gene3D" id="3.40.190.10">
    <property type="entry name" value="Periplasmic binding protein-like II"/>
    <property type="match status" value="1"/>
</dbReference>
<protein>
    <submittedName>
        <fullName evidence="7">Glycine betaine/proline transport system substrate-binding protein</fullName>
    </submittedName>
</protein>
<sequence>MTTLFRRALLALYLLAIPVAGSFAADRTISIGVNNWAENIAVANLWKVLLTQRGYTVNLQSGDKAIIYSGVAQRKLDLTFEVWLPSADAAPYDSVKTRVEKIGPWFDKAQLGLAVPDYVKIDSVDQLNASSGQFLHDGKPTIFGIEPGSGLMKLTAKAKVDYALDYAVLPSSEAAMLLALQRAGKRQEPIVVTLWNPHWVWAKEKLHYLKDPKGTFGTPDAIYAIAASNLSATWPDVSRWLHQWKMDDQTLGDLMNEIRSAGDTQPEKGAALWIAKNQGVVGQWLK</sequence>
<dbReference type="GO" id="GO:0015226">
    <property type="term" value="F:carnitine transmembrane transporter activity"/>
    <property type="evidence" value="ECO:0007669"/>
    <property type="project" value="TreeGrafter"/>
</dbReference>
<dbReference type="InterPro" id="IPR007210">
    <property type="entry name" value="ABC_Gly_betaine_transp_sub-bd"/>
</dbReference>
<name>A0A1I3H3B7_9BURK</name>
<organism evidence="7 8">
    <name type="scientific">Paraburkholderia megapolitana</name>
    <dbReference type="NCBI Taxonomy" id="420953"/>
    <lineage>
        <taxon>Bacteria</taxon>
        <taxon>Pseudomonadati</taxon>
        <taxon>Pseudomonadota</taxon>
        <taxon>Betaproteobacteria</taxon>
        <taxon>Burkholderiales</taxon>
        <taxon>Burkholderiaceae</taxon>
        <taxon>Paraburkholderia</taxon>
    </lineage>
</organism>
<evidence type="ECO:0000313" key="7">
    <source>
        <dbReference type="EMBL" id="SFI30050.1"/>
    </source>
</evidence>
<evidence type="ECO:0000259" key="6">
    <source>
        <dbReference type="Pfam" id="PF04069"/>
    </source>
</evidence>
<keyword evidence="8" id="KW-1185">Reference proteome</keyword>
<evidence type="ECO:0000256" key="5">
    <source>
        <dbReference type="SAM" id="SignalP"/>
    </source>
</evidence>
<dbReference type="STRING" id="420953.SAMN05192543_102817"/>
<dbReference type="GO" id="GO:0015871">
    <property type="term" value="P:choline transport"/>
    <property type="evidence" value="ECO:0007669"/>
    <property type="project" value="TreeGrafter"/>
</dbReference>
<dbReference type="GO" id="GO:0031460">
    <property type="term" value="P:glycine betaine transport"/>
    <property type="evidence" value="ECO:0007669"/>
    <property type="project" value="TreeGrafter"/>
</dbReference>
<dbReference type="PANTHER" id="PTHR47737:SF1">
    <property type="entry name" value="GLYCINE BETAINE_PROLINE BETAINE TRANSPORT SYSTEM PERMEASE PROTEIN PROW"/>
    <property type="match status" value="1"/>
</dbReference>
<dbReference type="GO" id="GO:0043190">
    <property type="term" value="C:ATP-binding cassette (ABC) transporter complex"/>
    <property type="evidence" value="ECO:0007669"/>
    <property type="project" value="InterPro"/>
</dbReference>
<feature type="chain" id="PRO_5011773329" evidence="5">
    <location>
        <begin position="25"/>
        <end position="286"/>
    </location>
</feature>
<keyword evidence="2" id="KW-0813">Transport</keyword>
<accession>A0A1I3H3B7</accession>
<keyword evidence="5" id="KW-0732">Signal</keyword>
<reference evidence="7 8" key="1">
    <citation type="submission" date="2016-10" db="EMBL/GenBank/DDBJ databases">
        <authorList>
            <person name="de Groot N.N."/>
        </authorList>
    </citation>
    <scope>NUCLEOTIDE SEQUENCE [LARGE SCALE GENOMIC DNA]</scope>
    <source>
        <strain evidence="7 8">LMG 23650</strain>
    </source>
</reference>
<evidence type="ECO:0000256" key="3">
    <source>
        <dbReference type="ARBA" id="ARBA00022475"/>
    </source>
</evidence>
<dbReference type="AlphaFoldDB" id="A0A1I3H3B7"/>